<organism evidence="1 2">
    <name type="scientific">Purpureocillium lilacinum</name>
    <name type="common">Paecilomyces lilacinus</name>
    <dbReference type="NCBI Taxonomy" id="33203"/>
    <lineage>
        <taxon>Eukaryota</taxon>
        <taxon>Fungi</taxon>
        <taxon>Dikarya</taxon>
        <taxon>Ascomycota</taxon>
        <taxon>Pezizomycotina</taxon>
        <taxon>Sordariomycetes</taxon>
        <taxon>Hypocreomycetidae</taxon>
        <taxon>Hypocreales</taxon>
        <taxon>Ophiocordycipitaceae</taxon>
        <taxon>Purpureocillium</taxon>
    </lineage>
</organism>
<comment type="caution">
    <text evidence="1">The sequence shown here is derived from an EMBL/GenBank/DDBJ whole genome shotgun (WGS) entry which is preliminary data.</text>
</comment>
<dbReference type="EMBL" id="LCWV01000009">
    <property type="protein sequence ID" value="PWI70418.1"/>
    <property type="molecule type" value="Genomic_DNA"/>
</dbReference>
<sequence>MESPRFYHDGETPLERISALEDRIASDDAGSGVRAGGDANGDIVVSVGSSEITAATCSWQCVVACVSPLHTHGKDKSKQKTKTKRSLRLTLIAVEEAGTGDDYAGIEAADVKGKMRASEGRTLRRCGMSAPASSSSTCGFCFWRRWGWGVGGAGGLFALRAALGMRLLVMGSWASGGAFPSGCAGEGGRPEVQVHTGYLADVLLRVALDVGAVGCAPAGRLWCTCRQVLAAYEIHGVTSSKLVLGYALRRAAWPHFAQPCRFSPVNNPPPPSSDPSIIGIFSAKKPQAVTIALSPTYRDGGNLGRRRRVKRRCRLLAGRRLEEERGLGRHALDSKWGNRLAARAHFPEFCCAIRPGIDELPAGISTDWHLVRTPGADTWSTVLTRLLLNGLIRWQRCLPSSLNGSRSKKSRTTAQHLLRPRSRVCINLSGDCQLGIADSGRDYSENVFAIGTMRRGSCRGCHSAHFPGLARVADLLSTHDLLEDKRTIP</sequence>
<evidence type="ECO:0000313" key="1">
    <source>
        <dbReference type="EMBL" id="PWI70418.1"/>
    </source>
</evidence>
<dbReference type="Proteomes" id="UP000245956">
    <property type="component" value="Unassembled WGS sequence"/>
</dbReference>
<evidence type="ECO:0000313" key="2">
    <source>
        <dbReference type="Proteomes" id="UP000245956"/>
    </source>
</evidence>
<proteinExistence type="predicted"/>
<name>A0A2U3E7B2_PURLI</name>
<gene>
    <name evidence="1" type="ORF">PCL_12817</name>
</gene>
<protein>
    <submittedName>
        <fullName evidence="1">Uncharacterized protein</fullName>
    </submittedName>
</protein>
<accession>A0A2U3E7B2</accession>
<dbReference type="AlphaFoldDB" id="A0A2U3E7B2"/>
<reference evidence="1 2" key="1">
    <citation type="journal article" date="2016" name="Front. Microbiol.">
        <title>Genome and transcriptome sequences reveal the specific parasitism of the nematophagous Purpureocillium lilacinum 36-1.</title>
        <authorList>
            <person name="Xie J."/>
            <person name="Li S."/>
            <person name="Mo C."/>
            <person name="Xiao X."/>
            <person name="Peng D."/>
            <person name="Wang G."/>
            <person name="Xiao Y."/>
        </authorList>
    </citation>
    <scope>NUCLEOTIDE SEQUENCE [LARGE SCALE GENOMIC DNA]</scope>
    <source>
        <strain evidence="1 2">36-1</strain>
    </source>
</reference>